<evidence type="ECO:0000256" key="2">
    <source>
        <dbReference type="SAM" id="Coils"/>
    </source>
</evidence>
<feature type="compositionally biased region" description="Pro residues" evidence="3">
    <location>
        <begin position="407"/>
        <end position="417"/>
    </location>
</feature>
<sequence>MDGGKHFKTRICVLFQRGHCSRQNCSFAHGNEELRRFFSGPFNGQQEYRGNDLRDRLGRRHSPQRRFSPARDARDQNSFHGQKQHHFNRGYSPPRSPVKKRWNQHLAGQTHSSGNIKNFDSGEGGKERPHGGNDVDQQVKHLQLAIGRLDDHKNQLEIHMEERIRQAEHLATRNEELEAHLSKEQEDCKRVTSKIKKFIKAHVRYSRAQEELEKSQAWLQKLGDQLASDAARPSGNKEDPSLHIGSDGEFNQDDALSPRNELQNHAPPFKKRLQSSLGVAEAKQANMKKSHAEPFRLEKFTQRDGISESGNNLKEGDSVNKNMVGSKRHRSQGMEKKSKRRKNGPSDIASLEKAKGVDSGHMLPSTSMAAHAVDEVTDPIDMDEKIEEVEATTNGVDKGLLEKERSPLPPPPPPPPRQDVYIQYESEDGNIDADESDGDLRDRAINSDEQLDLDTD</sequence>
<proteinExistence type="predicted"/>
<accession>A0AA41VZ42</accession>
<gene>
    <name evidence="5" type="ORF">MKW94_000261</name>
</gene>
<dbReference type="PANTHER" id="PTHR38160">
    <property type="entry name" value="ZINC FINGER CCCH DOMAIN-CONTAINING PROTEIN 40"/>
    <property type="match status" value="1"/>
</dbReference>
<feature type="compositionally biased region" description="Basic and acidic residues" evidence="3">
    <location>
        <begin position="290"/>
        <end position="306"/>
    </location>
</feature>
<keyword evidence="2" id="KW-0175">Coiled coil</keyword>
<feature type="coiled-coil region" evidence="2">
    <location>
        <begin position="142"/>
        <end position="194"/>
    </location>
</feature>
<dbReference type="InterPro" id="IPR045868">
    <property type="entry name" value="Znf_C3H13/40"/>
</dbReference>
<keyword evidence="1" id="KW-0862">Zinc</keyword>
<keyword evidence="1" id="KW-0863">Zinc-finger</keyword>
<name>A0AA41VZ42_PAPNU</name>
<keyword evidence="1" id="KW-0479">Metal-binding</keyword>
<evidence type="ECO:0000313" key="5">
    <source>
        <dbReference type="EMBL" id="MCL7050199.1"/>
    </source>
</evidence>
<reference evidence="5" key="1">
    <citation type="submission" date="2022-03" db="EMBL/GenBank/DDBJ databases">
        <title>A functionally conserved STORR gene fusion in Papaver species that diverged 16.8 million years ago.</title>
        <authorList>
            <person name="Catania T."/>
        </authorList>
    </citation>
    <scope>NUCLEOTIDE SEQUENCE</scope>
    <source>
        <strain evidence="5">S-191538</strain>
    </source>
</reference>
<comment type="caution">
    <text evidence="5">The sequence shown here is derived from an EMBL/GenBank/DDBJ whole genome shotgun (WGS) entry which is preliminary data.</text>
</comment>
<dbReference type="AlphaFoldDB" id="A0AA41VZ42"/>
<feature type="compositionally biased region" description="Basic residues" evidence="3">
    <location>
        <begin position="326"/>
        <end position="343"/>
    </location>
</feature>
<organism evidence="5 6">
    <name type="scientific">Papaver nudicaule</name>
    <name type="common">Iceland poppy</name>
    <dbReference type="NCBI Taxonomy" id="74823"/>
    <lineage>
        <taxon>Eukaryota</taxon>
        <taxon>Viridiplantae</taxon>
        <taxon>Streptophyta</taxon>
        <taxon>Embryophyta</taxon>
        <taxon>Tracheophyta</taxon>
        <taxon>Spermatophyta</taxon>
        <taxon>Magnoliopsida</taxon>
        <taxon>Ranunculales</taxon>
        <taxon>Papaveraceae</taxon>
        <taxon>Papaveroideae</taxon>
        <taxon>Papaver</taxon>
    </lineage>
</organism>
<protein>
    <recommendedName>
        <fullName evidence="4">C3H1-type domain-containing protein</fullName>
    </recommendedName>
</protein>
<evidence type="ECO:0000259" key="4">
    <source>
        <dbReference type="PROSITE" id="PS50103"/>
    </source>
</evidence>
<keyword evidence="6" id="KW-1185">Reference proteome</keyword>
<evidence type="ECO:0000256" key="3">
    <source>
        <dbReference type="SAM" id="MobiDB-lite"/>
    </source>
</evidence>
<feature type="domain" description="C3H1-type" evidence="4">
    <location>
        <begin position="7"/>
        <end position="32"/>
    </location>
</feature>
<dbReference type="InterPro" id="IPR000571">
    <property type="entry name" value="Znf_CCCH"/>
</dbReference>
<feature type="region of interest" description="Disordered" evidence="3">
    <location>
        <begin position="41"/>
        <end position="134"/>
    </location>
</feature>
<evidence type="ECO:0000313" key="6">
    <source>
        <dbReference type="Proteomes" id="UP001177140"/>
    </source>
</evidence>
<feature type="region of interest" description="Disordered" evidence="3">
    <location>
        <begin position="226"/>
        <end position="456"/>
    </location>
</feature>
<feature type="compositionally biased region" description="Acidic residues" evidence="3">
    <location>
        <begin position="425"/>
        <end position="437"/>
    </location>
</feature>
<feature type="compositionally biased region" description="Basic and acidic residues" evidence="3">
    <location>
        <begin position="123"/>
        <end position="134"/>
    </location>
</feature>
<evidence type="ECO:0000256" key="1">
    <source>
        <dbReference type="PROSITE-ProRule" id="PRU00723"/>
    </source>
</evidence>
<dbReference type="Proteomes" id="UP001177140">
    <property type="component" value="Unassembled WGS sequence"/>
</dbReference>
<feature type="compositionally biased region" description="Acidic residues" evidence="3">
    <location>
        <begin position="375"/>
        <end position="390"/>
    </location>
</feature>
<feature type="compositionally biased region" description="Polar residues" evidence="3">
    <location>
        <begin position="106"/>
        <end position="118"/>
    </location>
</feature>
<feature type="zinc finger region" description="C3H1-type" evidence="1">
    <location>
        <begin position="7"/>
        <end position="32"/>
    </location>
</feature>
<dbReference type="Gene3D" id="4.10.1000.10">
    <property type="entry name" value="Zinc finger, CCCH-type"/>
    <property type="match status" value="1"/>
</dbReference>
<dbReference type="EMBL" id="JAJJMA010324823">
    <property type="protein sequence ID" value="MCL7050199.1"/>
    <property type="molecule type" value="Genomic_DNA"/>
</dbReference>
<dbReference type="PROSITE" id="PS50103">
    <property type="entry name" value="ZF_C3H1"/>
    <property type="match status" value="1"/>
</dbReference>
<dbReference type="GO" id="GO:0008270">
    <property type="term" value="F:zinc ion binding"/>
    <property type="evidence" value="ECO:0007669"/>
    <property type="project" value="UniProtKB-KW"/>
</dbReference>
<dbReference type="PANTHER" id="PTHR38160:SF1">
    <property type="entry name" value="ZINC FINGER CCCH DOMAIN-CONTAINING PROTEIN 40"/>
    <property type="match status" value="1"/>
</dbReference>